<evidence type="ECO:0000256" key="4">
    <source>
        <dbReference type="ARBA" id="ARBA00022989"/>
    </source>
</evidence>
<feature type="transmembrane region" description="Helical" evidence="6">
    <location>
        <begin position="282"/>
        <end position="304"/>
    </location>
</feature>
<feature type="transmembrane region" description="Helical" evidence="6">
    <location>
        <begin position="163"/>
        <end position="183"/>
    </location>
</feature>
<feature type="transmembrane region" description="Helical" evidence="6">
    <location>
        <begin position="310"/>
        <end position="329"/>
    </location>
</feature>
<feature type="transmembrane region" description="Helical" evidence="6">
    <location>
        <begin position="130"/>
        <end position="151"/>
    </location>
</feature>
<comment type="subcellular location">
    <subcellularLocation>
        <location evidence="1">Cell membrane</location>
        <topology evidence="1">Multi-pass membrane protein</topology>
    </subcellularLocation>
</comment>
<evidence type="ECO:0000256" key="5">
    <source>
        <dbReference type="ARBA" id="ARBA00023136"/>
    </source>
</evidence>
<dbReference type="RefSeq" id="WP_196282947.1">
    <property type="nucleotide sequence ID" value="NZ_JADQDQ010000006.1"/>
</dbReference>
<feature type="transmembrane region" description="Helical" evidence="6">
    <location>
        <begin position="76"/>
        <end position="94"/>
    </location>
</feature>
<dbReference type="Proteomes" id="UP000597617">
    <property type="component" value="Unassembled WGS sequence"/>
</dbReference>
<feature type="transmembrane region" description="Helical" evidence="6">
    <location>
        <begin position="47"/>
        <end position="64"/>
    </location>
</feature>
<organism evidence="7 8">
    <name type="scientific">Hymenobacter jeongseonensis</name>
    <dbReference type="NCBI Taxonomy" id="2791027"/>
    <lineage>
        <taxon>Bacteria</taxon>
        <taxon>Pseudomonadati</taxon>
        <taxon>Bacteroidota</taxon>
        <taxon>Cytophagia</taxon>
        <taxon>Cytophagales</taxon>
        <taxon>Hymenobacteraceae</taxon>
        <taxon>Hymenobacter</taxon>
    </lineage>
</organism>
<keyword evidence="3 6" id="KW-0812">Transmembrane</keyword>
<accession>A0ABS0IJM9</accession>
<evidence type="ECO:0000256" key="6">
    <source>
        <dbReference type="SAM" id="Phobius"/>
    </source>
</evidence>
<keyword evidence="2" id="KW-1003">Cell membrane</keyword>
<evidence type="ECO:0000313" key="7">
    <source>
        <dbReference type="EMBL" id="MBF9238570.1"/>
    </source>
</evidence>
<comment type="caution">
    <text evidence="7">The sequence shown here is derived from an EMBL/GenBank/DDBJ whole genome shotgun (WGS) entry which is preliminary data.</text>
</comment>
<feature type="transmembrane region" description="Helical" evidence="6">
    <location>
        <begin position="100"/>
        <end position="123"/>
    </location>
</feature>
<reference evidence="7 8" key="1">
    <citation type="submission" date="2020-11" db="EMBL/GenBank/DDBJ databases">
        <authorList>
            <person name="Kim M.K."/>
        </authorList>
    </citation>
    <scope>NUCLEOTIDE SEQUENCE [LARGE SCALE GENOMIC DNA]</scope>
    <source>
        <strain evidence="7 8">BT683</strain>
    </source>
</reference>
<evidence type="ECO:0000256" key="1">
    <source>
        <dbReference type="ARBA" id="ARBA00004651"/>
    </source>
</evidence>
<keyword evidence="8" id="KW-1185">Reference proteome</keyword>
<evidence type="ECO:0000256" key="2">
    <source>
        <dbReference type="ARBA" id="ARBA00022475"/>
    </source>
</evidence>
<dbReference type="PANTHER" id="PTHR30250:SF11">
    <property type="entry name" value="O-ANTIGEN TRANSPORTER-RELATED"/>
    <property type="match status" value="1"/>
</dbReference>
<proteinExistence type="predicted"/>
<name>A0ABS0IJM9_9BACT</name>
<dbReference type="InterPro" id="IPR050833">
    <property type="entry name" value="Poly_Biosynth_Transport"/>
</dbReference>
<dbReference type="PANTHER" id="PTHR30250">
    <property type="entry name" value="PST FAMILY PREDICTED COLANIC ACID TRANSPORTER"/>
    <property type="match status" value="1"/>
</dbReference>
<evidence type="ECO:0000256" key="3">
    <source>
        <dbReference type="ARBA" id="ARBA00022692"/>
    </source>
</evidence>
<gene>
    <name evidence="7" type="ORF">I2I05_14280</name>
</gene>
<feature type="transmembrane region" description="Helical" evidence="6">
    <location>
        <begin position="349"/>
        <end position="365"/>
    </location>
</feature>
<feature type="transmembrane region" description="Helical" evidence="6">
    <location>
        <begin position="9"/>
        <end position="27"/>
    </location>
</feature>
<dbReference type="EMBL" id="JADQDQ010000006">
    <property type="protein sequence ID" value="MBF9238570.1"/>
    <property type="molecule type" value="Genomic_DNA"/>
</dbReference>
<protein>
    <submittedName>
        <fullName evidence="7">Polysaccharide biosynthesis C-terminal domain-containing protein</fullName>
    </submittedName>
</protein>
<keyword evidence="4 6" id="KW-1133">Transmembrane helix</keyword>
<evidence type="ECO:0000313" key="8">
    <source>
        <dbReference type="Proteomes" id="UP000597617"/>
    </source>
</evidence>
<keyword evidence="5 6" id="KW-0472">Membrane</keyword>
<sequence>MIKRILQHFAARVLTAGLSFVVVWLTARYLGATGRGQVSLFFTDMSGLVLLAGLVGGSSLIYLVPRRNAWHLLLPAYGWAVVVSVLGATAVGLLRPAGLVYTLHLGGVTLVQVLLSINLFLLLGRQRERTYNVLMTAQAALLAGALALAFGPGQWLSITAYYYANYVAYGLPWLISTGLLLRLPDAWDRRRPRRRAAARELARHSRGAHLSNLLTFANYRFGYYAVAYLADARSLGILSVGVALAEAIWLIPRSTALIHYVALVNAADKRGQTYAALRGSRLTLLATAAAVLVLAAVPAAWLAAVFGAEFGAAHAVILALAPGILINGAGMQASTYFSGMARYGVNNRAALLGLFVAVPTSLVLVPRLGMVGAALGMSASYAASATYLLWQYQRAIHADWRDLVPGWADVRGLLRRGSRTEALEADQSESLPARP</sequence>